<evidence type="ECO:0000256" key="6">
    <source>
        <dbReference type="ARBA" id="ARBA00022840"/>
    </source>
</evidence>
<comment type="catalytic activity">
    <reaction evidence="9">
        <text>2-formamido-N(1)-(5-O-phospho-beta-D-ribosyl)acetamidine + ATP = 5-amino-1-(5-phospho-beta-D-ribosyl)imidazole + ADP + phosphate + H(+)</text>
        <dbReference type="Rhea" id="RHEA:23032"/>
        <dbReference type="ChEBI" id="CHEBI:15378"/>
        <dbReference type="ChEBI" id="CHEBI:30616"/>
        <dbReference type="ChEBI" id="CHEBI:43474"/>
        <dbReference type="ChEBI" id="CHEBI:137981"/>
        <dbReference type="ChEBI" id="CHEBI:147287"/>
        <dbReference type="ChEBI" id="CHEBI:456216"/>
        <dbReference type="EC" id="6.3.3.1"/>
    </reaction>
</comment>
<dbReference type="GO" id="GO:0004637">
    <property type="term" value="F:phosphoribosylamine-glycine ligase activity"/>
    <property type="evidence" value="ECO:0007669"/>
    <property type="project" value="TreeGrafter"/>
</dbReference>
<dbReference type="GO" id="GO:0005524">
    <property type="term" value="F:ATP binding"/>
    <property type="evidence" value="ECO:0007669"/>
    <property type="project" value="UniProtKB-KW"/>
</dbReference>
<accession>A0A6B3P023</accession>
<dbReference type="GO" id="GO:0046084">
    <property type="term" value="P:adenine biosynthetic process"/>
    <property type="evidence" value="ECO:0007669"/>
    <property type="project" value="TreeGrafter"/>
</dbReference>
<comment type="similarity">
    <text evidence="2">Belongs to the AIR synthase family.</text>
</comment>
<organism evidence="11 12">
    <name type="scientific">Pseudomonas brassicae</name>
    <dbReference type="NCBI Taxonomy" id="2708063"/>
    <lineage>
        <taxon>Bacteria</taxon>
        <taxon>Pseudomonadati</taxon>
        <taxon>Pseudomonadota</taxon>
        <taxon>Gammaproteobacteria</taxon>
        <taxon>Pseudomonadales</taxon>
        <taxon>Pseudomonadaceae</taxon>
        <taxon>Pseudomonas</taxon>
    </lineage>
</organism>
<evidence type="ECO:0000256" key="7">
    <source>
        <dbReference type="ARBA" id="ARBA00031908"/>
    </source>
</evidence>
<dbReference type="GO" id="GO:0004641">
    <property type="term" value="F:phosphoribosylformylglycinamidine cyclo-ligase activity"/>
    <property type="evidence" value="ECO:0007669"/>
    <property type="project" value="UniProtKB-EC"/>
</dbReference>
<evidence type="ECO:0000256" key="5">
    <source>
        <dbReference type="ARBA" id="ARBA00022741"/>
    </source>
</evidence>
<feature type="non-terminal residue" evidence="11">
    <location>
        <position position="1"/>
    </location>
</feature>
<dbReference type="AlphaFoldDB" id="A0A6B3P023"/>
<keyword evidence="12" id="KW-1185">Reference proteome</keyword>
<evidence type="ECO:0000256" key="2">
    <source>
        <dbReference type="ARBA" id="ARBA00010280"/>
    </source>
</evidence>
<keyword evidence="4 11" id="KW-0436">Ligase</keyword>
<dbReference type="EC" id="6.3.3.1" evidence="3"/>
<dbReference type="RefSeq" id="WP_243667353.1">
    <property type="nucleotide sequence ID" value="NZ_JAAHBU010000625.1"/>
</dbReference>
<dbReference type="Proteomes" id="UP000482634">
    <property type="component" value="Unassembled WGS sequence"/>
</dbReference>
<dbReference type="InterPro" id="IPR010918">
    <property type="entry name" value="PurM-like_C_dom"/>
</dbReference>
<evidence type="ECO:0000259" key="10">
    <source>
        <dbReference type="Pfam" id="PF02769"/>
    </source>
</evidence>
<evidence type="ECO:0000256" key="1">
    <source>
        <dbReference type="ARBA" id="ARBA00004686"/>
    </source>
</evidence>
<dbReference type="Gene3D" id="3.90.650.10">
    <property type="entry name" value="PurM-like C-terminal domain"/>
    <property type="match status" value="1"/>
</dbReference>
<protein>
    <recommendedName>
        <fullName evidence="3">phosphoribosylformylglycinamidine cyclo-ligase</fullName>
        <ecNumber evidence="3">6.3.3.1</ecNumber>
    </recommendedName>
    <alternativeName>
        <fullName evidence="8">AIR synthase</fullName>
    </alternativeName>
    <alternativeName>
        <fullName evidence="7">Phosphoribosyl-aminoimidazole synthetase</fullName>
    </alternativeName>
</protein>
<dbReference type="EMBL" id="JAAHBU010000625">
    <property type="protein sequence ID" value="NER66781.1"/>
    <property type="molecule type" value="Genomic_DNA"/>
</dbReference>
<evidence type="ECO:0000256" key="3">
    <source>
        <dbReference type="ARBA" id="ARBA00013047"/>
    </source>
</evidence>
<keyword evidence="5" id="KW-0547">Nucleotide-binding</keyword>
<dbReference type="GO" id="GO:0005829">
    <property type="term" value="C:cytosol"/>
    <property type="evidence" value="ECO:0007669"/>
    <property type="project" value="TreeGrafter"/>
</dbReference>
<dbReference type="InterPro" id="IPR004733">
    <property type="entry name" value="PurM_cligase"/>
</dbReference>
<dbReference type="InterPro" id="IPR036676">
    <property type="entry name" value="PurM-like_C_sf"/>
</dbReference>
<dbReference type="PANTHER" id="PTHR10520">
    <property type="entry name" value="TRIFUNCTIONAL PURINE BIOSYNTHETIC PROTEIN ADENOSINE-3-RELATED"/>
    <property type="match status" value="1"/>
</dbReference>
<evidence type="ECO:0000256" key="8">
    <source>
        <dbReference type="ARBA" id="ARBA00032931"/>
    </source>
</evidence>
<name>A0A6B3P023_9PSED</name>
<evidence type="ECO:0000313" key="12">
    <source>
        <dbReference type="Proteomes" id="UP000482634"/>
    </source>
</evidence>
<dbReference type="UniPathway" id="UPA00074">
    <property type="reaction ID" value="UER00129"/>
</dbReference>
<dbReference type="Pfam" id="PF02769">
    <property type="entry name" value="AIRS_C"/>
    <property type="match status" value="1"/>
</dbReference>
<dbReference type="PANTHER" id="PTHR10520:SF12">
    <property type="entry name" value="TRIFUNCTIONAL PURINE BIOSYNTHETIC PROTEIN ADENOSINE-3"/>
    <property type="match status" value="1"/>
</dbReference>
<evidence type="ECO:0000313" key="11">
    <source>
        <dbReference type="EMBL" id="NER66781.1"/>
    </source>
</evidence>
<dbReference type="GO" id="GO:0006189">
    <property type="term" value="P:'de novo' IMP biosynthetic process"/>
    <property type="evidence" value="ECO:0007669"/>
    <property type="project" value="UniProtKB-UniPathway"/>
</dbReference>
<sequence length="149" mass="15894">AGADIASVKLDGKPLTELLMAPTRIYVKPLLKLIKDTGAVKAMAHITGGGLLDNIPRVLPKGAQAVVDVASWQRPAVFDWLQQQGNVDETEMHRVLNCGVGMVICVGQDQVDNALKVLREAGEQPWVIGQIATAAEGAAQVELKNLKAH</sequence>
<reference evidence="11 12" key="1">
    <citation type="submission" date="2020-02" db="EMBL/GenBank/DDBJ databases">
        <title>Broccoli isolated Pseudomonas sp.</title>
        <authorList>
            <person name="Fujikawa T."/>
            <person name="Sawada H."/>
        </authorList>
    </citation>
    <scope>NUCLEOTIDE SEQUENCE [LARGE SCALE GENOMIC DNA]</scope>
    <source>
        <strain evidence="11 12">MAFF212427</strain>
    </source>
</reference>
<comment type="pathway">
    <text evidence="1">Purine metabolism; IMP biosynthesis via de novo pathway; 5-amino-1-(5-phospho-D-ribosyl)imidazole from N(2)-formyl-N(1)-(5-phospho-D-ribosyl)glycinamide: step 2/2.</text>
</comment>
<evidence type="ECO:0000256" key="4">
    <source>
        <dbReference type="ARBA" id="ARBA00022598"/>
    </source>
</evidence>
<feature type="domain" description="PurM-like C-terminal" evidence="10">
    <location>
        <begin position="10"/>
        <end position="140"/>
    </location>
</feature>
<proteinExistence type="inferred from homology"/>
<evidence type="ECO:0000256" key="9">
    <source>
        <dbReference type="ARBA" id="ARBA00049057"/>
    </source>
</evidence>
<gene>
    <name evidence="11" type="ORF">G3436_26730</name>
</gene>
<keyword evidence="6" id="KW-0067">ATP-binding</keyword>
<comment type="caution">
    <text evidence="11">The sequence shown here is derived from an EMBL/GenBank/DDBJ whole genome shotgun (WGS) entry which is preliminary data.</text>
</comment>
<dbReference type="SUPFAM" id="SSF56042">
    <property type="entry name" value="PurM C-terminal domain-like"/>
    <property type="match status" value="1"/>
</dbReference>